<proteinExistence type="predicted"/>
<evidence type="ECO:0000313" key="1">
    <source>
        <dbReference type="EMBL" id="BBO76149.1"/>
    </source>
</evidence>
<reference evidence="1 2" key="1">
    <citation type="submission" date="2019-11" db="EMBL/GenBank/DDBJ databases">
        <title>Comparative genomics of hydrocarbon-degrading Desulfosarcina strains.</title>
        <authorList>
            <person name="Watanabe M."/>
            <person name="Kojima H."/>
            <person name="Fukui M."/>
        </authorList>
    </citation>
    <scope>NUCLEOTIDE SEQUENCE [LARGE SCALE GENOMIC DNA]</scope>
    <source>
        <strain evidence="1 2">PP31</strain>
    </source>
</reference>
<accession>A0A5K7Z7L2</accession>
<dbReference type="EMBL" id="AP021875">
    <property type="protein sequence ID" value="BBO76149.1"/>
    <property type="molecule type" value="Genomic_DNA"/>
</dbReference>
<protein>
    <submittedName>
        <fullName evidence="1">Uncharacterized protein</fullName>
    </submittedName>
</protein>
<dbReference type="KEGG" id="dwd:DSCW_35660"/>
<evidence type="ECO:0000313" key="2">
    <source>
        <dbReference type="Proteomes" id="UP000427769"/>
    </source>
</evidence>
<name>A0A5K7Z7L2_9BACT</name>
<keyword evidence="2" id="KW-1185">Reference proteome</keyword>
<organism evidence="1 2">
    <name type="scientific">Desulfosarcina widdelii</name>
    <dbReference type="NCBI Taxonomy" id="947919"/>
    <lineage>
        <taxon>Bacteria</taxon>
        <taxon>Pseudomonadati</taxon>
        <taxon>Thermodesulfobacteriota</taxon>
        <taxon>Desulfobacteria</taxon>
        <taxon>Desulfobacterales</taxon>
        <taxon>Desulfosarcinaceae</taxon>
        <taxon>Desulfosarcina</taxon>
    </lineage>
</organism>
<sequence>MYAPGRIELTTEDVRACLKLISTVFGSSASIGIDETARRGVSPFAHADIPYVEEA</sequence>
<dbReference type="AlphaFoldDB" id="A0A5K7Z7L2"/>
<dbReference type="Proteomes" id="UP000427769">
    <property type="component" value="Chromosome"/>
</dbReference>
<gene>
    <name evidence="1" type="ORF">DSCW_35660</name>
</gene>